<dbReference type="PROSITE" id="PS51873">
    <property type="entry name" value="TRIAD"/>
    <property type="match status" value="1"/>
</dbReference>
<gene>
    <name evidence="15" type="ORF">RJ640_008848</name>
</gene>
<reference evidence="15" key="1">
    <citation type="submission" date="2022-12" db="EMBL/GenBank/DDBJ databases">
        <title>Draft genome assemblies for two species of Escallonia (Escalloniales).</title>
        <authorList>
            <person name="Chanderbali A."/>
            <person name="Dervinis C."/>
            <person name="Anghel I."/>
            <person name="Soltis D."/>
            <person name="Soltis P."/>
            <person name="Zapata F."/>
        </authorList>
    </citation>
    <scope>NUCLEOTIDE SEQUENCE</scope>
    <source>
        <strain evidence="15">UCBG92.1500</strain>
        <tissue evidence="15">Leaf</tissue>
    </source>
</reference>
<dbReference type="GO" id="GO:0061630">
    <property type="term" value="F:ubiquitin protein ligase activity"/>
    <property type="evidence" value="ECO:0007669"/>
    <property type="project" value="UniProtKB-EC"/>
</dbReference>
<evidence type="ECO:0000256" key="12">
    <source>
        <dbReference type="ARBA" id="ARBA00022833"/>
    </source>
</evidence>
<dbReference type="SMART" id="SM00647">
    <property type="entry name" value="IBR"/>
    <property type="match status" value="2"/>
</dbReference>
<feature type="domain" description="RING-type" evidence="14">
    <location>
        <begin position="97"/>
        <end position="308"/>
    </location>
</feature>
<evidence type="ECO:0000256" key="11">
    <source>
        <dbReference type="ARBA" id="ARBA00022786"/>
    </source>
</evidence>
<dbReference type="PANTHER" id="PTHR11685">
    <property type="entry name" value="RBR FAMILY RING FINGER AND IBR DOMAIN-CONTAINING"/>
    <property type="match status" value="1"/>
</dbReference>
<accession>A0AA88RNU6</accession>
<keyword evidence="8" id="KW-0479">Metal-binding</keyword>
<dbReference type="InterPro" id="IPR017907">
    <property type="entry name" value="Znf_RING_CS"/>
</dbReference>
<feature type="region of interest" description="Disordered" evidence="13">
    <location>
        <begin position="481"/>
        <end position="521"/>
    </location>
</feature>
<evidence type="ECO:0000256" key="5">
    <source>
        <dbReference type="ARBA" id="ARBA00005884"/>
    </source>
</evidence>
<evidence type="ECO:0000256" key="1">
    <source>
        <dbReference type="ARBA" id="ARBA00001798"/>
    </source>
</evidence>
<dbReference type="InterPro" id="IPR002867">
    <property type="entry name" value="IBR_dom"/>
</dbReference>
<dbReference type="Proteomes" id="UP001187471">
    <property type="component" value="Unassembled WGS sequence"/>
</dbReference>
<protein>
    <recommendedName>
        <fullName evidence="6">RBR-type E3 ubiquitin transferase</fullName>
        <ecNumber evidence="6">2.3.2.31</ecNumber>
    </recommendedName>
</protein>
<proteinExistence type="inferred from homology"/>
<organism evidence="15 16">
    <name type="scientific">Escallonia rubra</name>
    <dbReference type="NCBI Taxonomy" id="112253"/>
    <lineage>
        <taxon>Eukaryota</taxon>
        <taxon>Viridiplantae</taxon>
        <taxon>Streptophyta</taxon>
        <taxon>Embryophyta</taxon>
        <taxon>Tracheophyta</taxon>
        <taxon>Spermatophyta</taxon>
        <taxon>Magnoliopsida</taxon>
        <taxon>eudicotyledons</taxon>
        <taxon>Gunneridae</taxon>
        <taxon>Pentapetalae</taxon>
        <taxon>asterids</taxon>
        <taxon>campanulids</taxon>
        <taxon>Escalloniales</taxon>
        <taxon>Escalloniaceae</taxon>
        <taxon>Escallonia</taxon>
    </lineage>
</organism>
<evidence type="ECO:0000256" key="2">
    <source>
        <dbReference type="ARBA" id="ARBA00001947"/>
    </source>
</evidence>
<name>A0AA88RNU6_9ASTE</name>
<comment type="caution">
    <text evidence="15">The sequence shown here is derived from an EMBL/GenBank/DDBJ whole genome shotgun (WGS) entry which is preliminary data.</text>
</comment>
<evidence type="ECO:0000259" key="14">
    <source>
        <dbReference type="PROSITE" id="PS51873"/>
    </source>
</evidence>
<feature type="compositionally biased region" description="Basic residues" evidence="13">
    <location>
        <begin position="504"/>
        <end position="513"/>
    </location>
</feature>
<evidence type="ECO:0000256" key="8">
    <source>
        <dbReference type="ARBA" id="ARBA00022723"/>
    </source>
</evidence>
<evidence type="ECO:0000256" key="10">
    <source>
        <dbReference type="ARBA" id="ARBA00022771"/>
    </source>
</evidence>
<keyword evidence="7" id="KW-0808">Transferase</keyword>
<comment type="cofactor">
    <cofactor evidence="2">
        <name>Zn(2+)</name>
        <dbReference type="ChEBI" id="CHEBI:29105"/>
    </cofactor>
</comment>
<dbReference type="CDD" id="cd20346">
    <property type="entry name" value="BRcat_RBR_ANKIB1"/>
    <property type="match status" value="1"/>
</dbReference>
<evidence type="ECO:0000256" key="6">
    <source>
        <dbReference type="ARBA" id="ARBA00012251"/>
    </source>
</evidence>
<dbReference type="PROSITE" id="PS00518">
    <property type="entry name" value="ZF_RING_1"/>
    <property type="match status" value="1"/>
</dbReference>
<evidence type="ECO:0000256" key="7">
    <source>
        <dbReference type="ARBA" id="ARBA00022679"/>
    </source>
</evidence>
<dbReference type="InterPro" id="IPR031127">
    <property type="entry name" value="E3_UB_ligase_RBR"/>
</dbReference>
<dbReference type="EMBL" id="JAVXUO010001085">
    <property type="protein sequence ID" value="KAK2986165.1"/>
    <property type="molecule type" value="Genomic_DNA"/>
</dbReference>
<comment type="function">
    <text evidence="3">Might act as an E3 ubiquitin-protein ligase, or as part of E3 complex, which accepts ubiquitin from specific E2 ubiquitin-conjugating enzymes and then transfers it to substrates.</text>
</comment>
<dbReference type="InterPro" id="IPR044066">
    <property type="entry name" value="TRIAD_supradom"/>
</dbReference>
<keyword evidence="9" id="KW-0677">Repeat</keyword>
<keyword evidence="10" id="KW-0863">Zinc-finger</keyword>
<dbReference type="Pfam" id="PF01485">
    <property type="entry name" value="IBR"/>
    <property type="match status" value="1"/>
</dbReference>
<evidence type="ECO:0000313" key="15">
    <source>
        <dbReference type="EMBL" id="KAK2986165.1"/>
    </source>
</evidence>
<keyword evidence="12" id="KW-0862">Zinc</keyword>
<dbReference type="Gene3D" id="3.30.40.10">
    <property type="entry name" value="Zinc/RING finger domain, C3HC4 (zinc finger)"/>
    <property type="match status" value="1"/>
</dbReference>
<dbReference type="FunFam" id="1.20.120.1750:FF:000027">
    <property type="entry name" value="RBR-type E3 ubiquitin transferase"/>
    <property type="match status" value="1"/>
</dbReference>
<evidence type="ECO:0000256" key="9">
    <source>
        <dbReference type="ARBA" id="ARBA00022737"/>
    </source>
</evidence>
<evidence type="ECO:0000313" key="16">
    <source>
        <dbReference type="Proteomes" id="UP001187471"/>
    </source>
</evidence>
<dbReference type="AlphaFoldDB" id="A0AA88RNU6"/>
<keyword evidence="16" id="KW-1185">Reference proteome</keyword>
<dbReference type="EC" id="2.3.2.31" evidence="6"/>
<comment type="catalytic activity">
    <reaction evidence="1">
        <text>[E2 ubiquitin-conjugating enzyme]-S-ubiquitinyl-L-cysteine + [acceptor protein]-L-lysine = [E2 ubiquitin-conjugating enzyme]-L-cysteine + [acceptor protein]-N(6)-ubiquitinyl-L-lysine.</text>
        <dbReference type="EC" id="2.3.2.31"/>
    </reaction>
</comment>
<dbReference type="InterPro" id="IPR013083">
    <property type="entry name" value="Znf_RING/FYVE/PHD"/>
</dbReference>
<evidence type="ECO:0000256" key="3">
    <source>
        <dbReference type="ARBA" id="ARBA00003976"/>
    </source>
</evidence>
<evidence type="ECO:0000256" key="13">
    <source>
        <dbReference type="SAM" id="MobiDB-lite"/>
    </source>
</evidence>
<evidence type="ECO:0000256" key="4">
    <source>
        <dbReference type="ARBA" id="ARBA00004906"/>
    </source>
</evidence>
<sequence>MGFFDLSLNRWGKNYTILREEDILRRVEDDITEVATVLSVSRFAASMLLHRHKWSVTTVHEAWFADEERARVVYGLLDKPPADNAVKFPDGSTSDQDTVVCLICFESCPLDEVKSTAACSHWVCVTCWQRYISTFINDGLRCLALKCPDPSCKSAVGQDMVDLLASEKDRVRFHGNIIRSFVEGNKRTKWCPFPGCGCAIELDAGSESYDLNCLCSHSFCWNCMEEAHRPVDCDTRAKWILRSSDEESKNKDWMITRSKPCPECKKPIEKNQGCNHMVCMPPCNYQFCWICLLPWSGHSNYFWCNQYNKGQNRESVRREKAKEAAERDKHYFERWEANISSSKRAIADLHEMQTVKIKEISKSFETPEPELKFVVEAWLHIIEYRRILAWTYMYGYYLPIAELTKKDLFEFLQRQAEANLERLHQCVEMEVQANLLEKHIGIVEFADFRSKLVHLTRVTRNHFEKLVSTLQDGLPDINSLAEENKQEKSMTAGQSHGQRDSRGSIKKGKKPKSKNCDNGRK</sequence>
<dbReference type="InterPro" id="IPR054694">
    <property type="entry name" value="Parkin-like_IBR"/>
</dbReference>
<dbReference type="FunFam" id="3.30.40.10:FF:000019">
    <property type="entry name" value="RBR-type E3 ubiquitin transferase"/>
    <property type="match status" value="1"/>
</dbReference>
<keyword evidence="11" id="KW-0833">Ubl conjugation pathway</keyword>
<dbReference type="Gene3D" id="1.20.120.1750">
    <property type="match status" value="1"/>
</dbReference>
<dbReference type="Pfam" id="PF22605">
    <property type="entry name" value="IBR_2"/>
    <property type="match status" value="1"/>
</dbReference>
<dbReference type="GO" id="GO:0008270">
    <property type="term" value="F:zinc ion binding"/>
    <property type="evidence" value="ECO:0007669"/>
    <property type="project" value="UniProtKB-KW"/>
</dbReference>
<comment type="similarity">
    <text evidence="5">Belongs to the RBR family. Ariadne subfamily.</text>
</comment>
<dbReference type="SUPFAM" id="SSF57850">
    <property type="entry name" value="RING/U-box"/>
    <property type="match status" value="3"/>
</dbReference>
<comment type="pathway">
    <text evidence="4">Protein modification; protein ubiquitination.</text>
</comment>
<dbReference type="GO" id="GO:0016567">
    <property type="term" value="P:protein ubiquitination"/>
    <property type="evidence" value="ECO:0007669"/>
    <property type="project" value="InterPro"/>
</dbReference>